<evidence type="ECO:0000313" key="3">
    <source>
        <dbReference type="Proteomes" id="UP000070560"/>
    </source>
</evidence>
<evidence type="ECO:0008006" key="4">
    <source>
        <dbReference type="Google" id="ProtNLM"/>
    </source>
</evidence>
<feature type="region of interest" description="Disordered" evidence="1">
    <location>
        <begin position="222"/>
        <end position="257"/>
    </location>
</feature>
<feature type="region of interest" description="Disordered" evidence="1">
    <location>
        <begin position="182"/>
        <end position="210"/>
    </location>
</feature>
<protein>
    <recommendedName>
        <fullName evidence="4">VWA domain-containing protein</fullName>
    </recommendedName>
</protein>
<dbReference type="KEGG" id="daw:HS1_000901"/>
<dbReference type="InterPro" id="IPR036465">
    <property type="entry name" value="vWFA_dom_sf"/>
</dbReference>
<feature type="compositionally biased region" description="Polar residues" evidence="1">
    <location>
        <begin position="222"/>
        <end position="232"/>
    </location>
</feature>
<dbReference type="SUPFAM" id="SSF53300">
    <property type="entry name" value="vWA-like"/>
    <property type="match status" value="1"/>
</dbReference>
<proteinExistence type="predicted"/>
<dbReference type="AlphaFoldDB" id="A0A7U4THY4"/>
<reference evidence="2 3" key="1">
    <citation type="submission" date="2015-10" db="EMBL/GenBank/DDBJ databases">
        <title>Candidatus Desulfofervidus auxilii, a hydrogenotrophic sulfate-reducing bacterium involved in the thermophilic anaerobic oxidation of methane.</title>
        <authorList>
            <person name="Krukenberg V."/>
            <person name="Richter M."/>
            <person name="Wegener G."/>
        </authorList>
    </citation>
    <scope>NUCLEOTIDE SEQUENCE [LARGE SCALE GENOMIC DNA]</scope>
    <source>
        <strain evidence="2 3">HS1</strain>
    </source>
</reference>
<dbReference type="Proteomes" id="UP000070560">
    <property type="component" value="Chromosome"/>
</dbReference>
<gene>
    <name evidence="2" type="ORF">HS1_000901</name>
</gene>
<organism evidence="2 3">
    <name type="scientific">Desulfofervidus auxilii</name>
    <dbReference type="NCBI Taxonomy" id="1621989"/>
    <lineage>
        <taxon>Bacteria</taxon>
        <taxon>Pseudomonadati</taxon>
        <taxon>Thermodesulfobacteriota</taxon>
        <taxon>Candidatus Desulfofervidia</taxon>
        <taxon>Candidatus Desulfofervidales</taxon>
        <taxon>Candidatus Desulfofervidaceae</taxon>
        <taxon>Candidatus Desulfofervidus</taxon>
    </lineage>
</organism>
<keyword evidence="3" id="KW-1185">Reference proteome</keyword>
<evidence type="ECO:0000256" key="1">
    <source>
        <dbReference type="SAM" id="MobiDB-lite"/>
    </source>
</evidence>
<name>A0A7U4THY4_DESA2</name>
<sequence length="535" mass="62606">MKLFTTDSFWYQWRIYRDLIYILKNKDRLDSRLLKEEKPSGLEQYKEKELTYFYKLFRYSLTEGTPYHTVATLLDVFRCQRLMHYIYPGFSQVKPEQYVSILGKYTSISTEELCHTLVECWCGKRSKHDLINTTVSELKRRLVSKRWIETRAQQLVKHFEKKKEPDKPEDITITALFKVSQKENSDLLPSNSETEREIDDPGNRNESPQSIPQSIEEYLQGPQNNASAQNDVPTKEEPGMEEQGENTQTKTDVDDASDEIDETKRILAAYSRVMQRMRNAYRKDRGRYRDVYARVYFEESKPQQEIKVSTEDRQIANILRRIVLRTKLREEWNITGTALDIKRYVNLLASDNASPEVFKVPSLKQGGKIVFLADASGSMTDYYTLESRVYSIIKEAFKGCLDLDLFCFDSPAYGKVSIKRKFYEGRYTPIVFAANYIVNWMLAFSSQYNYQVLILFSDMEENVSKYWSFEEGLKSLLRKVQKSRIKVVGAVPVGEYDNSHSLTFRKFFPCVPISREGVEELTQNLIRLFRAIKIA</sequence>
<dbReference type="EMBL" id="CP013015">
    <property type="protein sequence ID" value="AMM40705.1"/>
    <property type="molecule type" value="Genomic_DNA"/>
</dbReference>
<accession>A0A7U4THY4</accession>
<evidence type="ECO:0000313" key="2">
    <source>
        <dbReference type="EMBL" id="AMM40705.1"/>
    </source>
</evidence>
<dbReference type="RefSeq" id="WP_066061550.1">
    <property type="nucleotide sequence ID" value="NZ_CP013015.1"/>
</dbReference>
<feature type="compositionally biased region" description="Basic and acidic residues" evidence="1">
    <location>
        <begin position="193"/>
        <end position="203"/>
    </location>
</feature>